<feature type="compositionally biased region" description="Low complexity" evidence="1">
    <location>
        <begin position="70"/>
        <end position="101"/>
    </location>
</feature>
<gene>
    <name evidence="3" type="ORF">HZZ05_13125</name>
</gene>
<organism evidence="3 4">
    <name type="scientific">Actinomyces bowdenii</name>
    <dbReference type="NCBI Taxonomy" id="131109"/>
    <lineage>
        <taxon>Bacteria</taxon>
        <taxon>Bacillati</taxon>
        <taxon>Actinomycetota</taxon>
        <taxon>Actinomycetes</taxon>
        <taxon>Actinomycetales</taxon>
        <taxon>Actinomycetaceae</taxon>
        <taxon>Actinomyces</taxon>
    </lineage>
</organism>
<evidence type="ECO:0000313" key="4">
    <source>
        <dbReference type="Proteomes" id="UP000572528"/>
    </source>
</evidence>
<evidence type="ECO:0000313" key="3">
    <source>
        <dbReference type="EMBL" id="NYS70429.1"/>
    </source>
</evidence>
<accession>A0A853EMF9</accession>
<dbReference type="Proteomes" id="UP000572528">
    <property type="component" value="Unassembled WGS sequence"/>
</dbReference>
<name>A0A853EMF9_9ACTO</name>
<dbReference type="AlphaFoldDB" id="A0A853EMF9"/>
<feature type="chain" id="PRO_5039224360" evidence="2">
    <location>
        <begin position="30"/>
        <end position="275"/>
    </location>
</feature>
<reference evidence="3 4" key="1">
    <citation type="submission" date="2020-07" db="EMBL/GenBank/DDBJ databases">
        <title>MOT database genomes.</title>
        <authorList>
            <person name="Joseph S."/>
            <person name="Aduse-Opoku J."/>
            <person name="Hashim A."/>
            <person name="Wade W."/>
            <person name="Curtis M."/>
        </authorList>
    </citation>
    <scope>NUCLEOTIDE SEQUENCE [LARGE SCALE GENOMIC DNA]</scope>
    <source>
        <strain evidence="3 4">WMus004</strain>
    </source>
</reference>
<feature type="region of interest" description="Disordered" evidence="1">
    <location>
        <begin position="41"/>
        <end position="113"/>
    </location>
</feature>
<keyword evidence="2" id="KW-0732">Signal</keyword>
<dbReference type="EMBL" id="JACBXV010000316">
    <property type="protein sequence ID" value="NYS70429.1"/>
    <property type="molecule type" value="Genomic_DNA"/>
</dbReference>
<sequence length="275" mass="27625">MTRMTTMARATRSTLAVIAMASTALTLSACNILGGGGSSAAGTASSASASASTDAGDSAPTDGNGNGVRSKPSSDATTPAATKSPTASASPSASASGGASAELAEPATPPEGYQTATAEKAGITFALPADWSVYSTLDDAEIAEIAARLETDTSTVSSSTRLQDLLAIAGSRDNNGLLEHATCISVALPLGVVSEETMTNNVTEDGSTVEKYSTVDTANGTGSYLIYNDATYDGTVKTADLYLPNPAGSMVLLRVSSSSTERTQQLVDTVTATLR</sequence>
<feature type="compositionally biased region" description="Low complexity" evidence="1">
    <location>
        <begin position="41"/>
        <end position="59"/>
    </location>
</feature>
<evidence type="ECO:0000256" key="1">
    <source>
        <dbReference type="SAM" id="MobiDB-lite"/>
    </source>
</evidence>
<evidence type="ECO:0000256" key="2">
    <source>
        <dbReference type="SAM" id="SignalP"/>
    </source>
</evidence>
<proteinExistence type="predicted"/>
<protein>
    <submittedName>
        <fullName evidence="3">Uncharacterized protein</fullName>
    </submittedName>
</protein>
<comment type="caution">
    <text evidence="3">The sequence shown here is derived from an EMBL/GenBank/DDBJ whole genome shotgun (WGS) entry which is preliminary data.</text>
</comment>
<dbReference type="RefSeq" id="WP_179901725.1">
    <property type="nucleotide sequence ID" value="NZ_JACBXV010000316.1"/>
</dbReference>
<feature type="signal peptide" evidence="2">
    <location>
        <begin position="1"/>
        <end position="29"/>
    </location>
</feature>
<dbReference type="PROSITE" id="PS51257">
    <property type="entry name" value="PROKAR_LIPOPROTEIN"/>
    <property type="match status" value="1"/>
</dbReference>